<proteinExistence type="predicted"/>
<organism evidence="2 3">
    <name type="scientific">Ginsengibacter hankyongi</name>
    <dbReference type="NCBI Taxonomy" id="2607284"/>
    <lineage>
        <taxon>Bacteria</taxon>
        <taxon>Pseudomonadati</taxon>
        <taxon>Bacteroidota</taxon>
        <taxon>Chitinophagia</taxon>
        <taxon>Chitinophagales</taxon>
        <taxon>Chitinophagaceae</taxon>
        <taxon>Ginsengibacter</taxon>
    </lineage>
</organism>
<dbReference type="InterPro" id="IPR025499">
    <property type="entry name" value="KdgF"/>
</dbReference>
<dbReference type="PIRSF" id="PIRSF029883">
    <property type="entry name" value="KdgF"/>
    <property type="match status" value="1"/>
</dbReference>
<evidence type="ECO:0000313" key="2">
    <source>
        <dbReference type="EMBL" id="KAA9041382.1"/>
    </source>
</evidence>
<dbReference type="SUPFAM" id="SSF51182">
    <property type="entry name" value="RmlC-like cupins"/>
    <property type="match status" value="1"/>
</dbReference>
<dbReference type="Proteomes" id="UP000326903">
    <property type="component" value="Unassembled WGS sequence"/>
</dbReference>
<sequence>MLTGELFQIENAIPWENLGNGIQRQLYGYDNKIMMVKVKFEKNAVGQLHQHFHSQVTYVESGVFEMTINNEKKLIKSGDGYYVAPNIVHGVICLEPGMLIDVFSPMREDFLTTDYD</sequence>
<dbReference type="InterPro" id="IPR011051">
    <property type="entry name" value="RmlC_Cupin_sf"/>
</dbReference>
<evidence type="ECO:0000313" key="3">
    <source>
        <dbReference type="Proteomes" id="UP000326903"/>
    </source>
</evidence>
<dbReference type="CDD" id="cd02238">
    <property type="entry name" value="cupin_KdgF"/>
    <property type="match status" value="1"/>
</dbReference>
<reference evidence="2 3" key="1">
    <citation type="submission" date="2019-09" db="EMBL/GenBank/DDBJ databases">
        <title>Draft genome sequence of Ginsengibacter sp. BR5-29.</title>
        <authorList>
            <person name="Im W.-T."/>
        </authorList>
    </citation>
    <scope>NUCLEOTIDE SEQUENCE [LARGE SCALE GENOMIC DNA]</scope>
    <source>
        <strain evidence="2 3">BR5-29</strain>
    </source>
</reference>
<dbReference type="RefSeq" id="WP_150413502.1">
    <property type="nucleotide sequence ID" value="NZ_VYQF01000001.1"/>
</dbReference>
<protein>
    <submittedName>
        <fullName evidence="2">Cupin domain-containing protein</fullName>
    </submittedName>
</protein>
<gene>
    <name evidence="2" type="ORF">FW778_04970</name>
</gene>
<accession>A0A5J5IPE3</accession>
<dbReference type="PANTHER" id="PTHR40112:SF1">
    <property type="entry name" value="H2HPP ISOMERASE"/>
    <property type="match status" value="1"/>
</dbReference>
<dbReference type="Pfam" id="PF07883">
    <property type="entry name" value="Cupin_2"/>
    <property type="match status" value="1"/>
</dbReference>
<keyword evidence="3" id="KW-1185">Reference proteome</keyword>
<dbReference type="PANTHER" id="PTHR40112">
    <property type="entry name" value="H2HPP ISOMERASE"/>
    <property type="match status" value="1"/>
</dbReference>
<dbReference type="EMBL" id="VYQF01000001">
    <property type="protein sequence ID" value="KAA9041382.1"/>
    <property type="molecule type" value="Genomic_DNA"/>
</dbReference>
<dbReference type="AlphaFoldDB" id="A0A5J5IPE3"/>
<feature type="domain" description="Cupin type-2" evidence="1">
    <location>
        <begin position="38"/>
        <end position="103"/>
    </location>
</feature>
<dbReference type="InterPro" id="IPR052535">
    <property type="entry name" value="Bacilysin_H2HPP_isomerase"/>
</dbReference>
<dbReference type="Gene3D" id="2.60.120.10">
    <property type="entry name" value="Jelly Rolls"/>
    <property type="match status" value="1"/>
</dbReference>
<comment type="caution">
    <text evidence="2">The sequence shown here is derived from an EMBL/GenBank/DDBJ whole genome shotgun (WGS) entry which is preliminary data.</text>
</comment>
<dbReference type="InterPro" id="IPR014710">
    <property type="entry name" value="RmlC-like_jellyroll"/>
</dbReference>
<name>A0A5J5IPE3_9BACT</name>
<dbReference type="InterPro" id="IPR013096">
    <property type="entry name" value="Cupin_2"/>
</dbReference>
<evidence type="ECO:0000259" key="1">
    <source>
        <dbReference type="Pfam" id="PF07883"/>
    </source>
</evidence>